<keyword evidence="7 8" id="KW-0408">Iron</keyword>
<evidence type="ECO:0000256" key="6">
    <source>
        <dbReference type="ARBA" id="ARBA00022982"/>
    </source>
</evidence>
<dbReference type="Pfam" id="PF00034">
    <property type="entry name" value="Cytochrom_C"/>
    <property type="match status" value="2"/>
</dbReference>
<evidence type="ECO:0000256" key="5">
    <source>
        <dbReference type="ARBA" id="ARBA00022764"/>
    </source>
</evidence>
<comment type="caution">
    <text evidence="11">The sequence shown here is derived from an EMBL/GenBank/DDBJ whole genome shotgun (WGS) entry which is preliminary data.</text>
</comment>
<keyword evidence="12" id="KW-1185">Reference proteome</keyword>
<evidence type="ECO:0000256" key="3">
    <source>
        <dbReference type="ARBA" id="ARBA00022617"/>
    </source>
</evidence>
<gene>
    <name evidence="11" type="ORF">ACFO6Q_05095</name>
</gene>
<feature type="chain" id="PRO_5045849538" evidence="9">
    <location>
        <begin position="26"/>
        <end position="224"/>
    </location>
</feature>
<protein>
    <submittedName>
        <fullName evidence="11">C-type cytochrome</fullName>
    </submittedName>
</protein>
<evidence type="ECO:0000259" key="10">
    <source>
        <dbReference type="PROSITE" id="PS51007"/>
    </source>
</evidence>
<dbReference type="EMBL" id="JBHSHD010000005">
    <property type="protein sequence ID" value="MFC4819685.1"/>
    <property type="molecule type" value="Genomic_DNA"/>
</dbReference>
<feature type="domain" description="Cytochrome c" evidence="10">
    <location>
        <begin position="120"/>
        <end position="213"/>
    </location>
</feature>
<dbReference type="PANTHER" id="PTHR33751">
    <property type="entry name" value="CBB3-TYPE CYTOCHROME C OXIDASE SUBUNIT FIXP"/>
    <property type="match status" value="1"/>
</dbReference>
<evidence type="ECO:0000313" key="12">
    <source>
        <dbReference type="Proteomes" id="UP001595886"/>
    </source>
</evidence>
<dbReference type="InterPro" id="IPR024167">
    <property type="entry name" value="Cytochrome_c4-like"/>
</dbReference>
<keyword evidence="9" id="KW-0732">Signal</keyword>
<keyword evidence="3 8" id="KW-0349">Heme</keyword>
<dbReference type="PRINTS" id="PR00605">
    <property type="entry name" value="CYTCHROMECIC"/>
</dbReference>
<keyword evidence="5" id="KW-0574">Periplasm</keyword>
<dbReference type="Proteomes" id="UP001595886">
    <property type="component" value="Unassembled WGS sequence"/>
</dbReference>
<dbReference type="PANTHER" id="PTHR33751:SF9">
    <property type="entry name" value="CYTOCHROME C4"/>
    <property type="match status" value="1"/>
</dbReference>
<evidence type="ECO:0000256" key="1">
    <source>
        <dbReference type="ARBA" id="ARBA00004418"/>
    </source>
</evidence>
<accession>A0ABV9QQT3</accession>
<keyword evidence="2" id="KW-0813">Transport</keyword>
<organism evidence="11 12">
    <name type="scientific">Dokdonella ginsengisoli</name>
    <dbReference type="NCBI Taxonomy" id="363846"/>
    <lineage>
        <taxon>Bacteria</taxon>
        <taxon>Pseudomonadati</taxon>
        <taxon>Pseudomonadota</taxon>
        <taxon>Gammaproteobacteria</taxon>
        <taxon>Lysobacterales</taxon>
        <taxon>Rhodanobacteraceae</taxon>
        <taxon>Dokdonella</taxon>
    </lineage>
</organism>
<name>A0ABV9QQT3_9GAMM</name>
<evidence type="ECO:0000256" key="4">
    <source>
        <dbReference type="ARBA" id="ARBA00022723"/>
    </source>
</evidence>
<dbReference type="PROSITE" id="PS51007">
    <property type="entry name" value="CYTC"/>
    <property type="match status" value="2"/>
</dbReference>
<proteinExistence type="predicted"/>
<evidence type="ECO:0000256" key="7">
    <source>
        <dbReference type="ARBA" id="ARBA00023004"/>
    </source>
</evidence>
<dbReference type="InterPro" id="IPR009056">
    <property type="entry name" value="Cyt_c-like_dom"/>
</dbReference>
<sequence>MSFPRAHVRHALALATLLTAGAAVASESAPVLGDAKAGEGKAAVCAACHGGDGNPADKQYPKLAGQNEAYIARQLEAFKSQKRQNPIMLGFAATLSTQDMHDIGAFFATKTALPGVADDKLLERGQALYRGGDAKLGVPACMACHGPDGRGMAGTGYPQLGGQWADYVTTKLKDWKGGTTWGDDANAKIMPAIATSLTEADINAVASYVEGLHAAGAGTATASK</sequence>
<dbReference type="SUPFAM" id="SSF46626">
    <property type="entry name" value="Cytochrome c"/>
    <property type="match status" value="2"/>
</dbReference>
<feature type="domain" description="Cytochrome c" evidence="10">
    <location>
        <begin position="33"/>
        <end position="111"/>
    </location>
</feature>
<dbReference type="InterPro" id="IPR050597">
    <property type="entry name" value="Cytochrome_c_Oxidase_Subunit"/>
</dbReference>
<dbReference type="InterPro" id="IPR008168">
    <property type="entry name" value="Cyt_C_IC"/>
</dbReference>
<comment type="subcellular location">
    <subcellularLocation>
        <location evidence="1">Periplasm</location>
    </subcellularLocation>
</comment>
<dbReference type="RefSeq" id="WP_380019480.1">
    <property type="nucleotide sequence ID" value="NZ_JBHSHD010000005.1"/>
</dbReference>
<keyword evidence="4 8" id="KW-0479">Metal-binding</keyword>
<evidence type="ECO:0000256" key="8">
    <source>
        <dbReference type="PROSITE-ProRule" id="PRU00433"/>
    </source>
</evidence>
<reference evidence="12" key="1">
    <citation type="journal article" date="2019" name="Int. J. Syst. Evol. Microbiol.">
        <title>The Global Catalogue of Microorganisms (GCM) 10K type strain sequencing project: providing services to taxonomists for standard genome sequencing and annotation.</title>
        <authorList>
            <consortium name="The Broad Institute Genomics Platform"/>
            <consortium name="The Broad Institute Genome Sequencing Center for Infectious Disease"/>
            <person name="Wu L."/>
            <person name="Ma J."/>
        </authorList>
    </citation>
    <scope>NUCLEOTIDE SEQUENCE [LARGE SCALE GENOMIC DNA]</scope>
    <source>
        <strain evidence="12">CCUG 30340</strain>
    </source>
</reference>
<keyword evidence="6" id="KW-0249">Electron transport</keyword>
<dbReference type="InterPro" id="IPR036909">
    <property type="entry name" value="Cyt_c-like_dom_sf"/>
</dbReference>
<feature type="signal peptide" evidence="9">
    <location>
        <begin position="1"/>
        <end position="25"/>
    </location>
</feature>
<evidence type="ECO:0000313" key="11">
    <source>
        <dbReference type="EMBL" id="MFC4819685.1"/>
    </source>
</evidence>
<dbReference type="Gene3D" id="1.10.760.10">
    <property type="entry name" value="Cytochrome c-like domain"/>
    <property type="match status" value="2"/>
</dbReference>
<dbReference type="PIRSF" id="PIRSF000005">
    <property type="entry name" value="Cytochrome_c4"/>
    <property type="match status" value="1"/>
</dbReference>
<evidence type="ECO:0000256" key="9">
    <source>
        <dbReference type="SAM" id="SignalP"/>
    </source>
</evidence>
<evidence type="ECO:0000256" key="2">
    <source>
        <dbReference type="ARBA" id="ARBA00022448"/>
    </source>
</evidence>